<dbReference type="PANTHER" id="PTHR34296:SF2">
    <property type="entry name" value="ABC TRANSPORTER GUANOSINE-BINDING PROTEIN NUPN"/>
    <property type="match status" value="1"/>
</dbReference>
<dbReference type="InterPro" id="IPR003760">
    <property type="entry name" value="PnrA-like"/>
</dbReference>
<dbReference type="PROSITE" id="PS51257">
    <property type="entry name" value="PROKAR_LIPOPROTEIN"/>
    <property type="match status" value="1"/>
</dbReference>
<keyword evidence="10" id="KW-1185">Reference proteome</keyword>
<dbReference type="SUPFAM" id="SSF53822">
    <property type="entry name" value="Periplasmic binding protein-like I"/>
    <property type="match status" value="1"/>
</dbReference>
<evidence type="ECO:0000256" key="7">
    <source>
        <dbReference type="SAM" id="SignalP"/>
    </source>
</evidence>
<evidence type="ECO:0000313" key="10">
    <source>
        <dbReference type="Proteomes" id="UP000199163"/>
    </source>
</evidence>
<dbReference type="RefSeq" id="WP_245705270.1">
    <property type="nucleotide sequence ID" value="NZ_FNDK01000018.1"/>
</dbReference>
<dbReference type="Pfam" id="PF02608">
    <property type="entry name" value="Bmp"/>
    <property type="match status" value="1"/>
</dbReference>
<name>A0A1G8H2X2_9BACI</name>
<feature type="chain" id="PRO_5038334863" evidence="7">
    <location>
        <begin position="24"/>
        <end position="321"/>
    </location>
</feature>
<keyword evidence="5" id="KW-0472">Membrane</keyword>
<comment type="subcellular location">
    <subcellularLocation>
        <location evidence="1">Cell membrane</location>
        <topology evidence="1">Lipid-anchor</topology>
    </subcellularLocation>
</comment>
<organism evidence="9 10">
    <name type="scientific">Alteribacillus persepolensis</name>
    <dbReference type="NCBI Taxonomy" id="568899"/>
    <lineage>
        <taxon>Bacteria</taxon>
        <taxon>Bacillati</taxon>
        <taxon>Bacillota</taxon>
        <taxon>Bacilli</taxon>
        <taxon>Bacillales</taxon>
        <taxon>Bacillaceae</taxon>
        <taxon>Alteribacillus</taxon>
    </lineage>
</organism>
<proteinExistence type="inferred from homology"/>
<evidence type="ECO:0000256" key="1">
    <source>
        <dbReference type="ARBA" id="ARBA00004193"/>
    </source>
</evidence>
<sequence>MKKSKAVIWMLCLGFFLLTSCQAVLPATSSTDVKAALLLESTVDDKTWNQKGFEGLLSIQSELNMEVMYEENITSLGGVKTSLDALQDEGVELVFGHGKTFADMFEELSNDYENMHFVSLNGQARGENVTSIIFDGYAMGFFAGRLSQAMSDSNTVGVIAAQEWQPEVEGFMNGAQSADDASVRVMEESVGSWDDKETALQILNRMIEAGADVIYPAGNGYHLEVIEELKDKGLYAIGYIGDQSDLGKSTVLTSTVQHVGTVYRLAAEQYQNNELESGIIHVDFQDGAISMGTYSSVIPADVKGQLEKEITVYKETGDLPE</sequence>
<dbReference type="InterPro" id="IPR028082">
    <property type="entry name" value="Peripla_BP_I"/>
</dbReference>
<keyword evidence="6" id="KW-0449">Lipoprotein</keyword>
<evidence type="ECO:0000256" key="4">
    <source>
        <dbReference type="ARBA" id="ARBA00022729"/>
    </source>
</evidence>
<dbReference type="STRING" id="568899.SAMN05192534_11824"/>
<dbReference type="Gene3D" id="3.40.50.2300">
    <property type="match status" value="2"/>
</dbReference>
<feature type="domain" description="ABC transporter substrate-binding protein PnrA-like" evidence="8">
    <location>
        <begin position="33"/>
        <end position="320"/>
    </location>
</feature>
<dbReference type="AlphaFoldDB" id="A0A1G8H2X2"/>
<evidence type="ECO:0000256" key="2">
    <source>
        <dbReference type="ARBA" id="ARBA00008610"/>
    </source>
</evidence>
<protein>
    <submittedName>
        <fullName evidence="9">Nucleoside-binding protein</fullName>
    </submittedName>
</protein>
<keyword evidence="3" id="KW-1003">Cell membrane</keyword>
<evidence type="ECO:0000313" key="9">
    <source>
        <dbReference type="EMBL" id="SDI00850.1"/>
    </source>
</evidence>
<evidence type="ECO:0000256" key="3">
    <source>
        <dbReference type="ARBA" id="ARBA00022475"/>
    </source>
</evidence>
<evidence type="ECO:0000256" key="5">
    <source>
        <dbReference type="ARBA" id="ARBA00023136"/>
    </source>
</evidence>
<dbReference type="Proteomes" id="UP000199163">
    <property type="component" value="Unassembled WGS sequence"/>
</dbReference>
<evidence type="ECO:0000259" key="8">
    <source>
        <dbReference type="Pfam" id="PF02608"/>
    </source>
</evidence>
<comment type="similarity">
    <text evidence="2">Belongs to the BMP lipoprotein family.</text>
</comment>
<dbReference type="InterPro" id="IPR050957">
    <property type="entry name" value="BMP_lipoprotein"/>
</dbReference>
<reference evidence="10" key="1">
    <citation type="submission" date="2016-10" db="EMBL/GenBank/DDBJ databases">
        <authorList>
            <person name="Varghese N."/>
            <person name="Submissions S."/>
        </authorList>
    </citation>
    <scope>NUCLEOTIDE SEQUENCE [LARGE SCALE GENOMIC DNA]</scope>
    <source>
        <strain evidence="10">DSM 21632</strain>
    </source>
</reference>
<dbReference type="PANTHER" id="PTHR34296">
    <property type="entry name" value="TRANSCRIPTIONAL ACTIVATOR PROTEIN MED"/>
    <property type="match status" value="1"/>
</dbReference>
<dbReference type="EMBL" id="FNDK01000018">
    <property type="protein sequence ID" value="SDI00850.1"/>
    <property type="molecule type" value="Genomic_DNA"/>
</dbReference>
<keyword evidence="4 7" id="KW-0732">Signal</keyword>
<evidence type="ECO:0000256" key="6">
    <source>
        <dbReference type="ARBA" id="ARBA00023288"/>
    </source>
</evidence>
<dbReference type="GO" id="GO:0005886">
    <property type="term" value="C:plasma membrane"/>
    <property type="evidence" value="ECO:0007669"/>
    <property type="project" value="UniProtKB-SubCell"/>
</dbReference>
<gene>
    <name evidence="9" type="ORF">SAMN05192534_11824</name>
</gene>
<accession>A0A1G8H2X2</accession>
<feature type="signal peptide" evidence="7">
    <location>
        <begin position="1"/>
        <end position="23"/>
    </location>
</feature>